<dbReference type="Proteomes" id="UP000030651">
    <property type="component" value="Unassembled WGS sequence"/>
</dbReference>
<keyword evidence="4" id="KW-1185">Reference proteome</keyword>
<dbReference type="InParanoid" id="W3XED7"/>
<gene>
    <name evidence="3" type="ORF">PFICI_02440</name>
</gene>
<sequence length="224" mass="25131">MRGNRFTQPPNEERGPDPETLSRFIHAMNERRIKSLIEGLEDNKRELKEKNRELATEQLVSSNLRTVIDQQKTKVAKLNDENNDLRRALSTVGGQFFRQVKETRSKITEVLDTTQPHTFGTNKFKGQEESSATTATTATDNYQLWYDTIVDPDCSTQELAEQLDCAATLMAMSRGEVLGVCEGAEATQAKPASAVTGDDDHRAPIHVPKKQRRAKKDKNKNGSN</sequence>
<evidence type="ECO:0000256" key="1">
    <source>
        <dbReference type="SAM" id="Coils"/>
    </source>
</evidence>
<feature type="region of interest" description="Disordered" evidence="2">
    <location>
        <begin position="185"/>
        <end position="224"/>
    </location>
</feature>
<proteinExistence type="predicted"/>
<keyword evidence="1" id="KW-0175">Coiled coil</keyword>
<feature type="coiled-coil region" evidence="1">
    <location>
        <begin position="30"/>
        <end position="88"/>
    </location>
</feature>
<evidence type="ECO:0000313" key="4">
    <source>
        <dbReference type="Proteomes" id="UP000030651"/>
    </source>
</evidence>
<dbReference type="HOGENOM" id="CLU_1235401_0_0_1"/>
<dbReference type="KEGG" id="pfy:PFICI_02440"/>
<accession>W3XED7</accession>
<dbReference type="EMBL" id="KI912110">
    <property type="protein sequence ID" value="ETS84415.1"/>
    <property type="molecule type" value="Genomic_DNA"/>
</dbReference>
<evidence type="ECO:0000313" key="3">
    <source>
        <dbReference type="EMBL" id="ETS84415.1"/>
    </source>
</evidence>
<dbReference type="AlphaFoldDB" id="W3XED7"/>
<name>W3XED7_PESFW</name>
<feature type="compositionally biased region" description="Basic residues" evidence="2">
    <location>
        <begin position="207"/>
        <end position="218"/>
    </location>
</feature>
<reference evidence="4" key="1">
    <citation type="journal article" date="2015" name="BMC Genomics">
        <title>Genomic and transcriptomic analysis of the endophytic fungus Pestalotiopsis fici reveals its lifestyle and high potential for synthesis of natural products.</title>
        <authorList>
            <person name="Wang X."/>
            <person name="Zhang X."/>
            <person name="Liu L."/>
            <person name="Xiang M."/>
            <person name="Wang W."/>
            <person name="Sun X."/>
            <person name="Che Y."/>
            <person name="Guo L."/>
            <person name="Liu G."/>
            <person name="Guo L."/>
            <person name="Wang C."/>
            <person name="Yin W.B."/>
            <person name="Stadler M."/>
            <person name="Zhang X."/>
            <person name="Liu X."/>
        </authorList>
    </citation>
    <scope>NUCLEOTIDE SEQUENCE [LARGE SCALE GENOMIC DNA]</scope>
    <source>
        <strain evidence="4">W106-1 / CGMCC3.15140</strain>
    </source>
</reference>
<evidence type="ECO:0000256" key="2">
    <source>
        <dbReference type="SAM" id="MobiDB-lite"/>
    </source>
</evidence>
<dbReference type="GeneID" id="19267453"/>
<protein>
    <submittedName>
        <fullName evidence="3">Uncharacterized protein</fullName>
    </submittedName>
</protein>
<dbReference type="RefSeq" id="XP_007829212.1">
    <property type="nucleotide sequence ID" value="XM_007831021.1"/>
</dbReference>
<organism evidence="3 4">
    <name type="scientific">Pestalotiopsis fici (strain W106-1 / CGMCC3.15140)</name>
    <dbReference type="NCBI Taxonomy" id="1229662"/>
    <lineage>
        <taxon>Eukaryota</taxon>
        <taxon>Fungi</taxon>
        <taxon>Dikarya</taxon>
        <taxon>Ascomycota</taxon>
        <taxon>Pezizomycotina</taxon>
        <taxon>Sordariomycetes</taxon>
        <taxon>Xylariomycetidae</taxon>
        <taxon>Amphisphaeriales</taxon>
        <taxon>Sporocadaceae</taxon>
        <taxon>Pestalotiopsis</taxon>
    </lineage>
</organism>